<dbReference type="InterPro" id="IPR005467">
    <property type="entry name" value="His_kinase_dom"/>
</dbReference>
<keyword evidence="8" id="KW-0902">Two-component regulatory system</keyword>
<reference evidence="10 11" key="1">
    <citation type="submission" date="2012-12" db="EMBL/GenBank/DDBJ databases">
        <title>Novel taxa of Listeriaceae from agricultural environments in the United States.</title>
        <authorList>
            <person name="den Bakker H.C."/>
            <person name="Allred A."/>
            <person name="Warchocki S."/>
            <person name="Wright E.M."/>
            <person name="Burrell A."/>
            <person name="Nightingale K.K."/>
            <person name="Kephart D."/>
            <person name="Wiedmann M."/>
        </authorList>
    </citation>
    <scope>NUCLEOTIDE SEQUENCE [LARGE SCALE GENOMIC DNA]</scope>
    <source>
        <strain evidence="10 11">FSL F6-1037</strain>
    </source>
</reference>
<sequence length="469" mass="53166">MNKAEMKRLVETQTELTAADVDELLRVATEIEQSLRYRAFDVFIDVLNSVTNEAVVVFHQPPREGASLYTSTVVGLEAKQKDEPGVYRTLRTSLNSVNLYANSQEQRLIVQRVYPIRNRFRTIGVMIVEEDSHEAYEKEHTILAPVFNDDEETFVADELTDELLIFNSEGMLARANKAAVSLYQKIGYIGSIQGIHYDNLALDGTTYDFLLYQRERKTQGDRREVSIVYGNYHLSIKKIWSLHDGQLYMIIRDVTDLRQKEAEIISKSVAIREIHHRVKNNLQAVMSLLRIQGRRVDSEEAKIALQESINRMVVIAQTHELLSVQVEDSLDFTDILMSLVQNMERLFAPLKPLKVKVKMNQSIYLNGQQTVSIALVMNELLQNVYDHAYADGVAGEVVIEVSEQKQIIAISVADQGKGYDVKTAGQSSLGLMIIKSYVTEKLDGQLTIESKKTGTTTRILFKNTLNSDV</sequence>
<dbReference type="InterPro" id="IPR038424">
    <property type="entry name" value="H_kinase_PdtaS_GAF_sf"/>
</dbReference>
<dbReference type="Pfam" id="PF12282">
    <property type="entry name" value="GAF_PdtaS"/>
    <property type="match status" value="1"/>
</dbReference>
<evidence type="ECO:0000256" key="3">
    <source>
        <dbReference type="ARBA" id="ARBA00022553"/>
    </source>
</evidence>
<evidence type="ECO:0000313" key="11">
    <source>
        <dbReference type="Proteomes" id="UP000019243"/>
    </source>
</evidence>
<dbReference type="Pfam" id="PF07568">
    <property type="entry name" value="HisKA_2"/>
    <property type="match status" value="1"/>
</dbReference>
<protein>
    <recommendedName>
        <fullName evidence="2">histidine kinase</fullName>
        <ecNumber evidence="2">2.7.13.3</ecNumber>
    </recommendedName>
</protein>
<dbReference type="Gene3D" id="3.30.450.280">
    <property type="entry name" value="GAF domain"/>
    <property type="match status" value="1"/>
</dbReference>
<dbReference type="Gene3D" id="3.30.450.20">
    <property type="entry name" value="PAS domain"/>
    <property type="match status" value="1"/>
</dbReference>
<organism evidence="10 11">
    <name type="scientific">Brochothrix campestris FSL F6-1037</name>
    <dbReference type="NCBI Taxonomy" id="1265861"/>
    <lineage>
        <taxon>Bacteria</taxon>
        <taxon>Bacillati</taxon>
        <taxon>Bacillota</taxon>
        <taxon>Bacilli</taxon>
        <taxon>Bacillales</taxon>
        <taxon>Listeriaceae</taxon>
        <taxon>Brochothrix</taxon>
    </lineage>
</organism>
<dbReference type="GO" id="GO:0004673">
    <property type="term" value="F:protein histidine kinase activity"/>
    <property type="evidence" value="ECO:0007669"/>
    <property type="project" value="UniProtKB-EC"/>
</dbReference>
<dbReference type="InterPro" id="IPR022066">
    <property type="entry name" value="PdtaS_GAF"/>
</dbReference>
<evidence type="ECO:0000256" key="4">
    <source>
        <dbReference type="ARBA" id="ARBA00022679"/>
    </source>
</evidence>
<comment type="caution">
    <text evidence="10">The sequence shown here is derived from an EMBL/GenBank/DDBJ whole genome shotgun (WGS) entry which is preliminary data.</text>
</comment>
<dbReference type="GO" id="GO:0000160">
    <property type="term" value="P:phosphorelay signal transduction system"/>
    <property type="evidence" value="ECO:0007669"/>
    <property type="project" value="UniProtKB-KW"/>
</dbReference>
<evidence type="ECO:0000259" key="9">
    <source>
        <dbReference type="PROSITE" id="PS50109"/>
    </source>
</evidence>
<keyword evidence="7" id="KW-0067">ATP-binding</keyword>
<dbReference type="RefSeq" id="WP_035315239.1">
    <property type="nucleotide sequence ID" value="NZ_AODH01000044.1"/>
</dbReference>
<evidence type="ECO:0000256" key="6">
    <source>
        <dbReference type="ARBA" id="ARBA00022777"/>
    </source>
</evidence>
<dbReference type="PANTHER" id="PTHR41523">
    <property type="entry name" value="TWO-COMPONENT SYSTEM SENSOR PROTEIN"/>
    <property type="match status" value="1"/>
</dbReference>
<evidence type="ECO:0000256" key="7">
    <source>
        <dbReference type="ARBA" id="ARBA00022840"/>
    </source>
</evidence>
<keyword evidence="5" id="KW-0547">Nucleotide-binding</keyword>
<keyword evidence="6 10" id="KW-0418">Kinase</keyword>
<dbReference type="SUPFAM" id="SSF55874">
    <property type="entry name" value="ATPase domain of HSP90 chaperone/DNA topoisomerase II/histidine kinase"/>
    <property type="match status" value="1"/>
</dbReference>
<dbReference type="OrthoDB" id="9767435at2"/>
<feature type="domain" description="Histidine kinase" evidence="9">
    <location>
        <begin position="273"/>
        <end position="465"/>
    </location>
</feature>
<proteinExistence type="predicted"/>
<dbReference type="EMBL" id="AODH01000044">
    <property type="protein sequence ID" value="EUJ36982.1"/>
    <property type="molecule type" value="Genomic_DNA"/>
</dbReference>
<evidence type="ECO:0000256" key="1">
    <source>
        <dbReference type="ARBA" id="ARBA00000085"/>
    </source>
</evidence>
<evidence type="ECO:0000256" key="5">
    <source>
        <dbReference type="ARBA" id="ARBA00022741"/>
    </source>
</evidence>
<keyword evidence="3" id="KW-0597">Phosphoprotein</keyword>
<dbReference type="InterPro" id="IPR003594">
    <property type="entry name" value="HATPase_dom"/>
</dbReference>
<dbReference type="Gene3D" id="3.30.565.10">
    <property type="entry name" value="Histidine kinase-like ATPase, C-terminal domain"/>
    <property type="match status" value="1"/>
</dbReference>
<dbReference type="STRING" id="1265861.BCAMP_10310"/>
<evidence type="ECO:0000256" key="8">
    <source>
        <dbReference type="ARBA" id="ARBA00023012"/>
    </source>
</evidence>
<comment type="catalytic activity">
    <reaction evidence="1">
        <text>ATP + protein L-histidine = ADP + protein N-phospho-L-histidine.</text>
        <dbReference type="EC" id="2.7.13.3"/>
    </reaction>
</comment>
<dbReference type="PANTHER" id="PTHR41523:SF8">
    <property type="entry name" value="ETHYLENE RESPONSE SENSOR PROTEIN"/>
    <property type="match status" value="1"/>
</dbReference>
<evidence type="ECO:0000256" key="2">
    <source>
        <dbReference type="ARBA" id="ARBA00012438"/>
    </source>
</evidence>
<keyword evidence="11" id="KW-1185">Reference proteome</keyword>
<dbReference type="GO" id="GO:0005524">
    <property type="term" value="F:ATP binding"/>
    <property type="evidence" value="ECO:0007669"/>
    <property type="project" value="UniProtKB-KW"/>
</dbReference>
<dbReference type="InterPro" id="IPR036890">
    <property type="entry name" value="HATPase_C_sf"/>
</dbReference>
<dbReference type="Proteomes" id="UP000019243">
    <property type="component" value="Unassembled WGS sequence"/>
</dbReference>
<accession>W7CJ33</accession>
<dbReference type="AlphaFoldDB" id="W7CJ33"/>
<gene>
    <name evidence="10" type="ORF">BCAMP_10310</name>
</gene>
<dbReference type="PATRIC" id="fig|1265861.3.peg.2024"/>
<dbReference type="EC" id="2.7.13.3" evidence="2"/>
<dbReference type="Pfam" id="PF02518">
    <property type="entry name" value="HATPase_c"/>
    <property type="match status" value="1"/>
</dbReference>
<name>W7CJ33_9LIST</name>
<dbReference type="SMART" id="SM00387">
    <property type="entry name" value="HATPase_c"/>
    <property type="match status" value="1"/>
</dbReference>
<dbReference type="InterPro" id="IPR011495">
    <property type="entry name" value="Sig_transdc_His_kin_sub2_dim/P"/>
</dbReference>
<dbReference type="PROSITE" id="PS50109">
    <property type="entry name" value="HIS_KIN"/>
    <property type="match status" value="1"/>
</dbReference>
<keyword evidence="4" id="KW-0808">Transferase</keyword>
<evidence type="ECO:0000313" key="10">
    <source>
        <dbReference type="EMBL" id="EUJ36982.1"/>
    </source>
</evidence>